<protein>
    <submittedName>
        <fullName evidence="1">Mitochondrial fission ELM1 family protein</fullName>
    </submittedName>
</protein>
<keyword evidence="2" id="KW-1185">Reference proteome</keyword>
<dbReference type="Pfam" id="PF06258">
    <property type="entry name" value="Mito_fiss_Elm1"/>
    <property type="match status" value="1"/>
</dbReference>
<evidence type="ECO:0000313" key="1">
    <source>
        <dbReference type="EMBL" id="QQD17490.1"/>
    </source>
</evidence>
<accession>A0A7T4QZ98</accession>
<dbReference type="InterPro" id="IPR009367">
    <property type="entry name" value="Elm1-like"/>
</dbReference>
<dbReference type="AlphaFoldDB" id="A0A7T4QZ98"/>
<reference evidence="1 2" key="1">
    <citation type="submission" date="2020-12" db="EMBL/GenBank/DDBJ databases">
        <authorList>
            <person name="Shan Y."/>
        </authorList>
    </citation>
    <scope>NUCLEOTIDE SEQUENCE [LARGE SCALE GENOMIC DNA]</scope>
    <source>
        <strain evidence="2">csc3.9</strain>
    </source>
</reference>
<dbReference type="Proteomes" id="UP000596063">
    <property type="component" value="Chromosome"/>
</dbReference>
<sequence length="311" mass="34422">MSKTLTAWIITDGRPGHLNQIRGLVARLEAKCDLQTVWLDMSKRPFRYTRRQGLLQQFSTSVAPVAKLPDWIIGAGSHCHLPMLWCKWMTGAKALVLMRPSWPLWLFDAACVPVHDAPPDRPSVLATQGVLNVIEPSHTPRLPDHGLILLGGINRHFVWDDDTVLQQVLAIADAQPAVQWKVSDSPRTPPEFLTQLRRQQRRNIQAMPFGHSGGGWLQQQLAEAGQVWVSRDSVSMVYESITAGAPTGLLSLGKKRDSRVTRSMEQVLASGLASDAATVDLDQALPKPGTTLWEADRAADWLLAMDKGVKQ</sequence>
<evidence type="ECO:0000313" key="2">
    <source>
        <dbReference type="Proteomes" id="UP000596063"/>
    </source>
</evidence>
<dbReference type="EMBL" id="CP066167">
    <property type="protein sequence ID" value="QQD17490.1"/>
    <property type="molecule type" value="Genomic_DNA"/>
</dbReference>
<dbReference type="KEGG" id="snan:I6N98_14140"/>
<name>A0A7T4QZ98_9GAMM</name>
<dbReference type="RefSeq" id="WP_198568991.1">
    <property type="nucleotide sequence ID" value="NZ_CP066167.1"/>
</dbReference>
<organism evidence="1 2">
    <name type="scientific">Spongiibacter nanhainus</name>
    <dbReference type="NCBI Taxonomy" id="2794344"/>
    <lineage>
        <taxon>Bacteria</taxon>
        <taxon>Pseudomonadati</taxon>
        <taxon>Pseudomonadota</taxon>
        <taxon>Gammaproteobacteria</taxon>
        <taxon>Cellvibrionales</taxon>
        <taxon>Spongiibacteraceae</taxon>
        <taxon>Spongiibacter</taxon>
    </lineage>
</organism>
<proteinExistence type="predicted"/>
<gene>
    <name evidence="1" type="ORF">I6N98_14140</name>
</gene>